<evidence type="ECO:0000313" key="2">
    <source>
        <dbReference type="Proteomes" id="UP000298652"/>
    </source>
</evidence>
<dbReference type="AlphaFoldDB" id="A0A4V6D261"/>
<gene>
    <name evidence="1" type="ORF">SEVIR_9G488750v2</name>
</gene>
<dbReference type="Gramene" id="TKV97355">
    <property type="protein sequence ID" value="TKV97355"/>
    <property type="gene ID" value="SEVIR_9G488750v2"/>
</dbReference>
<protein>
    <submittedName>
        <fullName evidence="1">Uncharacterized protein</fullName>
    </submittedName>
</protein>
<organism evidence="1 2">
    <name type="scientific">Setaria viridis</name>
    <name type="common">Green bristlegrass</name>
    <name type="synonym">Setaria italica subsp. viridis</name>
    <dbReference type="NCBI Taxonomy" id="4556"/>
    <lineage>
        <taxon>Eukaryota</taxon>
        <taxon>Viridiplantae</taxon>
        <taxon>Streptophyta</taxon>
        <taxon>Embryophyta</taxon>
        <taxon>Tracheophyta</taxon>
        <taxon>Spermatophyta</taxon>
        <taxon>Magnoliopsida</taxon>
        <taxon>Liliopsida</taxon>
        <taxon>Poales</taxon>
        <taxon>Poaceae</taxon>
        <taxon>PACMAD clade</taxon>
        <taxon>Panicoideae</taxon>
        <taxon>Panicodae</taxon>
        <taxon>Paniceae</taxon>
        <taxon>Cenchrinae</taxon>
        <taxon>Setaria</taxon>
    </lineage>
</organism>
<proteinExistence type="predicted"/>
<sequence>MFMDGARCAHRWGLGASLTCGGRGCAARIRLVTAAWNGPYRTGSGKKERNGGHRRRGAAALAGRCGSGLILVRATTEEDDC</sequence>
<accession>A0A4V6D261</accession>
<name>A0A4V6D261_SETVI</name>
<reference evidence="1" key="1">
    <citation type="submission" date="2019-03" db="EMBL/GenBank/DDBJ databases">
        <title>WGS assembly of Setaria viridis.</title>
        <authorList>
            <person name="Huang P."/>
            <person name="Jenkins J."/>
            <person name="Grimwood J."/>
            <person name="Barry K."/>
            <person name="Healey A."/>
            <person name="Mamidi S."/>
            <person name="Sreedasyam A."/>
            <person name="Shu S."/>
            <person name="Feldman M."/>
            <person name="Wu J."/>
            <person name="Yu Y."/>
            <person name="Chen C."/>
            <person name="Johnson J."/>
            <person name="Rokhsar D."/>
            <person name="Baxter I."/>
            <person name="Schmutz J."/>
            <person name="Brutnell T."/>
            <person name="Kellogg E."/>
        </authorList>
    </citation>
    <scope>NUCLEOTIDE SEQUENCE [LARGE SCALE GENOMIC DNA]</scope>
</reference>
<keyword evidence="2" id="KW-1185">Reference proteome</keyword>
<dbReference type="EMBL" id="CM016560">
    <property type="protein sequence ID" value="TKV97355.1"/>
    <property type="molecule type" value="Genomic_DNA"/>
</dbReference>
<evidence type="ECO:0000313" key="1">
    <source>
        <dbReference type="EMBL" id="TKV97355.1"/>
    </source>
</evidence>
<dbReference type="Proteomes" id="UP000298652">
    <property type="component" value="Chromosome 9"/>
</dbReference>